<accession>A0A5C3MAG2</accession>
<protein>
    <submittedName>
        <fullName evidence="1">S-adenosyl-L-methionine-dependent methyltransferase</fullName>
    </submittedName>
</protein>
<dbReference type="OrthoDB" id="184880at2759"/>
<dbReference type="GO" id="GO:0008168">
    <property type="term" value="F:methyltransferase activity"/>
    <property type="evidence" value="ECO:0007669"/>
    <property type="project" value="UniProtKB-KW"/>
</dbReference>
<keyword evidence="1" id="KW-0489">Methyltransferase</keyword>
<sequence length="279" mass="31530">PIQHKARIYTPFPGSAYVLPSDDLERERLELQHHLLERIFDGKLLHAPVALDGELEVLETGTGTGIWLLQLASQVSPSVSLTGLDIENRLFPINPPNNITLSTGSVTSMPLEWSNRFTLVHQRLLRPALRRSDWPIALKEIYRVVAPGGWVQLCEVGERTSGPATAKHSKYTDMLYDFRGLFTHCSHHMSRMLTEAGFVNVYSDQRVSRLGKWAGQDGIDGRDNAIGVWKGQKTPFLNAGGFGYVQSEEEFDQRLQEVEQEWDDTPGSTLKFFMFYAQK</sequence>
<name>A0A5C3MAG2_9AGAR</name>
<feature type="non-terminal residue" evidence="1">
    <location>
        <position position="279"/>
    </location>
</feature>
<organism evidence="1 2">
    <name type="scientific">Crucibulum laeve</name>
    <dbReference type="NCBI Taxonomy" id="68775"/>
    <lineage>
        <taxon>Eukaryota</taxon>
        <taxon>Fungi</taxon>
        <taxon>Dikarya</taxon>
        <taxon>Basidiomycota</taxon>
        <taxon>Agaricomycotina</taxon>
        <taxon>Agaricomycetes</taxon>
        <taxon>Agaricomycetidae</taxon>
        <taxon>Agaricales</taxon>
        <taxon>Agaricineae</taxon>
        <taxon>Nidulariaceae</taxon>
        <taxon>Crucibulum</taxon>
    </lineage>
</organism>
<keyword evidence="2" id="KW-1185">Reference proteome</keyword>
<dbReference type="Gene3D" id="3.40.50.150">
    <property type="entry name" value="Vaccinia Virus protein VP39"/>
    <property type="match status" value="1"/>
</dbReference>
<evidence type="ECO:0000313" key="1">
    <source>
        <dbReference type="EMBL" id="TFK38141.1"/>
    </source>
</evidence>
<dbReference type="PANTHER" id="PTHR43591">
    <property type="entry name" value="METHYLTRANSFERASE"/>
    <property type="match status" value="1"/>
</dbReference>
<dbReference type="Proteomes" id="UP000308652">
    <property type="component" value="Unassembled WGS sequence"/>
</dbReference>
<evidence type="ECO:0000313" key="2">
    <source>
        <dbReference type="Proteomes" id="UP000308652"/>
    </source>
</evidence>
<gene>
    <name evidence="1" type="ORF">BDQ12DRAFT_587042</name>
</gene>
<dbReference type="Pfam" id="PF13489">
    <property type="entry name" value="Methyltransf_23"/>
    <property type="match status" value="1"/>
</dbReference>
<proteinExistence type="predicted"/>
<dbReference type="GO" id="GO:0032259">
    <property type="term" value="P:methylation"/>
    <property type="evidence" value="ECO:0007669"/>
    <property type="project" value="UniProtKB-KW"/>
</dbReference>
<feature type="non-terminal residue" evidence="1">
    <location>
        <position position="1"/>
    </location>
</feature>
<dbReference type="PANTHER" id="PTHR43591:SF24">
    <property type="entry name" value="2-METHOXY-6-POLYPRENYL-1,4-BENZOQUINOL METHYLASE, MITOCHONDRIAL"/>
    <property type="match status" value="1"/>
</dbReference>
<dbReference type="CDD" id="cd02440">
    <property type="entry name" value="AdoMet_MTases"/>
    <property type="match status" value="1"/>
</dbReference>
<reference evidence="1 2" key="1">
    <citation type="journal article" date="2019" name="Nat. Ecol. Evol.">
        <title>Megaphylogeny resolves global patterns of mushroom evolution.</title>
        <authorList>
            <person name="Varga T."/>
            <person name="Krizsan K."/>
            <person name="Foldi C."/>
            <person name="Dima B."/>
            <person name="Sanchez-Garcia M."/>
            <person name="Sanchez-Ramirez S."/>
            <person name="Szollosi G.J."/>
            <person name="Szarkandi J.G."/>
            <person name="Papp V."/>
            <person name="Albert L."/>
            <person name="Andreopoulos W."/>
            <person name="Angelini C."/>
            <person name="Antonin V."/>
            <person name="Barry K.W."/>
            <person name="Bougher N.L."/>
            <person name="Buchanan P."/>
            <person name="Buyck B."/>
            <person name="Bense V."/>
            <person name="Catcheside P."/>
            <person name="Chovatia M."/>
            <person name="Cooper J."/>
            <person name="Damon W."/>
            <person name="Desjardin D."/>
            <person name="Finy P."/>
            <person name="Geml J."/>
            <person name="Haridas S."/>
            <person name="Hughes K."/>
            <person name="Justo A."/>
            <person name="Karasinski D."/>
            <person name="Kautmanova I."/>
            <person name="Kiss B."/>
            <person name="Kocsube S."/>
            <person name="Kotiranta H."/>
            <person name="LaButti K.M."/>
            <person name="Lechner B.E."/>
            <person name="Liimatainen K."/>
            <person name="Lipzen A."/>
            <person name="Lukacs Z."/>
            <person name="Mihaltcheva S."/>
            <person name="Morgado L.N."/>
            <person name="Niskanen T."/>
            <person name="Noordeloos M.E."/>
            <person name="Ohm R.A."/>
            <person name="Ortiz-Santana B."/>
            <person name="Ovrebo C."/>
            <person name="Racz N."/>
            <person name="Riley R."/>
            <person name="Savchenko A."/>
            <person name="Shiryaev A."/>
            <person name="Soop K."/>
            <person name="Spirin V."/>
            <person name="Szebenyi C."/>
            <person name="Tomsovsky M."/>
            <person name="Tulloss R.E."/>
            <person name="Uehling J."/>
            <person name="Grigoriev I.V."/>
            <person name="Vagvolgyi C."/>
            <person name="Papp T."/>
            <person name="Martin F.M."/>
            <person name="Miettinen O."/>
            <person name="Hibbett D.S."/>
            <person name="Nagy L.G."/>
        </authorList>
    </citation>
    <scope>NUCLEOTIDE SEQUENCE [LARGE SCALE GENOMIC DNA]</scope>
    <source>
        <strain evidence="1 2">CBS 166.37</strain>
    </source>
</reference>
<dbReference type="SUPFAM" id="SSF53335">
    <property type="entry name" value="S-adenosyl-L-methionine-dependent methyltransferases"/>
    <property type="match status" value="1"/>
</dbReference>
<keyword evidence="1" id="KW-0808">Transferase</keyword>
<dbReference type="InterPro" id="IPR029063">
    <property type="entry name" value="SAM-dependent_MTases_sf"/>
</dbReference>
<dbReference type="EMBL" id="ML213604">
    <property type="protein sequence ID" value="TFK38141.1"/>
    <property type="molecule type" value="Genomic_DNA"/>
</dbReference>
<dbReference type="AlphaFoldDB" id="A0A5C3MAG2"/>